<dbReference type="OrthoDB" id="1070463at2"/>
<gene>
    <name evidence="3" type="ORF">FKR84_05755</name>
</gene>
<accession>A0A507ZS79</accession>
<dbReference type="Proteomes" id="UP000317169">
    <property type="component" value="Unassembled WGS sequence"/>
</dbReference>
<dbReference type="InterPro" id="IPR053728">
    <property type="entry name" value="Alginate_Permeability_Chnl"/>
</dbReference>
<dbReference type="RefSeq" id="WP_141421348.1">
    <property type="nucleotide sequence ID" value="NZ_VIAR01000004.1"/>
</dbReference>
<dbReference type="EMBL" id="VIAR01000004">
    <property type="protein sequence ID" value="TQD39401.1"/>
    <property type="molecule type" value="Genomic_DNA"/>
</dbReference>
<comment type="caution">
    <text evidence="3">The sequence shown here is derived from an EMBL/GenBank/DDBJ whole genome shotgun (WGS) entry which is preliminary data.</text>
</comment>
<feature type="domain" description="Alginate export" evidence="2">
    <location>
        <begin position="26"/>
        <end position="386"/>
    </location>
</feature>
<reference evidence="3 4" key="1">
    <citation type="submission" date="2019-06" db="EMBL/GenBank/DDBJ databases">
        <title>Flavibacter putida gen. nov., sp. nov., a novel marine bacterium of the family Flavobacteriaceae isolated from coastal seawater.</title>
        <authorList>
            <person name="Feng X."/>
        </authorList>
    </citation>
    <scope>NUCLEOTIDE SEQUENCE [LARGE SCALE GENOMIC DNA]</scope>
    <source>
        <strain evidence="3 4">PLHSN227</strain>
    </source>
</reference>
<protein>
    <recommendedName>
        <fullName evidence="2">Alginate export domain-containing protein</fullName>
    </recommendedName>
</protein>
<evidence type="ECO:0000256" key="1">
    <source>
        <dbReference type="SAM" id="SignalP"/>
    </source>
</evidence>
<proteinExistence type="predicted"/>
<evidence type="ECO:0000259" key="2">
    <source>
        <dbReference type="Pfam" id="PF13372"/>
    </source>
</evidence>
<feature type="chain" id="PRO_5021405680" description="Alginate export domain-containing protein" evidence="1">
    <location>
        <begin position="22"/>
        <end position="419"/>
    </location>
</feature>
<dbReference type="InterPro" id="IPR025388">
    <property type="entry name" value="Alginate_export_dom"/>
</dbReference>
<evidence type="ECO:0000313" key="3">
    <source>
        <dbReference type="EMBL" id="TQD39401.1"/>
    </source>
</evidence>
<feature type="signal peptide" evidence="1">
    <location>
        <begin position="1"/>
        <end position="21"/>
    </location>
</feature>
<dbReference type="Gene3D" id="2.40.160.100">
    <property type="match status" value="1"/>
</dbReference>
<dbReference type="Pfam" id="PF13372">
    <property type="entry name" value="Alginate_exp"/>
    <property type="match status" value="1"/>
</dbReference>
<keyword evidence="1" id="KW-0732">Signal</keyword>
<sequence length="419" mass="47936">MKVLKLLFSLAFFLFITTSYAQFTIDAELRPRVEYRHGYKTLFPDNADPSVFVSQRSRLNFGYKTEKLHLYISPQDVRVWGDVPQLNVADNHGFSLHQAWGEVFIDTTFSVKVGRQEIAYDDQRIFGSVNWAQQGRSHDAAIVKWQKETAKVHLGAAYNQEKETLTGNILYANASTYKSLQFLWMHKDWKNFNASFLFLNNGFQALGVEEEDAETRYSQTTGVHLNYKINDLKFTSNLYYQFGNDINNNDLSAYLLALEAHYTVNDNLGFKLGGELQSGNDYGAPANGENNAFTPLYGTNHKFNGFMDYYYVGNHMHSVGLTDLYASINYKLNPKSAINLDLHQFFASAELDEELSKNLGTEIDLVFAHKINKMVSLKAGYSHYFETEATELLKNNFDGNTNNWAWVMLIIKPELFVSK</sequence>
<dbReference type="SUPFAM" id="SSF56935">
    <property type="entry name" value="Porins"/>
    <property type="match status" value="1"/>
</dbReference>
<evidence type="ECO:0000313" key="4">
    <source>
        <dbReference type="Proteomes" id="UP000317169"/>
    </source>
</evidence>
<keyword evidence="4" id="KW-1185">Reference proteome</keyword>
<dbReference type="AlphaFoldDB" id="A0A507ZS79"/>
<name>A0A507ZS79_9FLAO</name>
<organism evidence="3 4">
    <name type="scientific">Haloflavibacter putidus</name>
    <dbReference type="NCBI Taxonomy" id="2576776"/>
    <lineage>
        <taxon>Bacteria</taxon>
        <taxon>Pseudomonadati</taxon>
        <taxon>Bacteroidota</taxon>
        <taxon>Flavobacteriia</taxon>
        <taxon>Flavobacteriales</taxon>
        <taxon>Flavobacteriaceae</taxon>
        <taxon>Haloflavibacter</taxon>
    </lineage>
</organism>